<keyword evidence="3" id="KW-1133">Transmembrane helix</keyword>
<evidence type="ECO:0000313" key="5">
    <source>
        <dbReference type="Proteomes" id="UP001570511"/>
    </source>
</evidence>
<sequence length="694" mass="73848">MGGDRAQQTANNSTIQHENPEETSGDGDLEAVQNWLSGRMGETLINCTQRTTLSEEVACSRLDEEYPEWLSNYVTTARDTDGSGDDRRASQFNETQQAHDEYRDAVREFRETRQEYEEAREDGDRERARELARDLSRAATGVNETAGTLTERFEQLENSTGIEFGPAIRSTQGVAQNATAIATTVREREFVATTLEVTANRTSIAFDAPVLLTGQLRTQDAPVSNRTVTLAVGRQTDTVRTDANGRFELLYRPVLLPQSADSVSVAYRPAPRSLYERSEAAVNITVRGTASTVSATLSETTAVYGDTVRVTGQLRADGRGVGNMPLRVAFADTALRVRTGPEGSYTASVDVPADVTPGNQSVSVELAVRERAVEQTSATRTVRVRSSTTNLTLRPEEITSERILVTAVLVTDEGRQVRGEPVQLTAENGSRTVTTDADGASTAALDVTNQTGNLTVTAAYRPSGGNLDSSTARLRVSVPASATTADGTQTEGASDGNGDGANGGFPGTNPTRWIVAFAAVGFVLAGGTAVAARAYGIRPRDVLGRLPLGALGLFGTGPGQAAETGDGDESGNDEESAEAPSTTDDVSGAGDETSVVNDAEGLLAEGRTDEAVITIYEAVRAKFVDQYELLPGVTHWELVDRLRGHGTDEVDESVVGLTTAYEQAAYAPDALEADEATAAIETAERLLSQTDQFL</sequence>
<evidence type="ECO:0000256" key="3">
    <source>
        <dbReference type="SAM" id="Phobius"/>
    </source>
</evidence>
<accession>A0ABD5MCV9</accession>
<feature type="compositionally biased region" description="Acidic residues" evidence="2">
    <location>
        <begin position="565"/>
        <end position="577"/>
    </location>
</feature>
<feature type="transmembrane region" description="Helical" evidence="3">
    <location>
        <begin position="513"/>
        <end position="535"/>
    </location>
</feature>
<dbReference type="Gene3D" id="2.60.40.10">
    <property type="entry name" value="Immunoglobulins"/>
    <property type="match status" value="1"/>
</dbReference>
<keyword evidence="5" id="KW-1185">Reference proteome</keyword>
<name>A0ABD5MCV9_9EURY</name>
<feature type="compositionally biased region" description="Polar residues" evidence="2">
    <location>
        <begin position="480"/>
        <end position="491"/>
    </location>
</feature>
<reference evidence="4 5" key="1">
    <citation type="submission" date="2024-08" db="EMBL/GenBank/DDBJ databases">
        <title>Halobellus sp. MBLA0158 whole genome sequence.</title>
        <authorList>
            <person name="Hwang C.Y."/>
            <person name="Cho E.-S."/>
            <person name="Seo M.-J."/>
        </authorList>
    </citation>
    <scope>NUCLEOTIDE SEQUENCE [LARGE SCALE GENOMIC DNA]</scope>
    <source>
        <strain evidence="4 5">MBLA0158</strain>
    </source>
</reference>
<feature type="coiled-coil region" evidence="1">
    <location>
        <begin position="99"/>
        <end position="129"/>
    </location>
</feature>
<dbReference type="Proteomes" id="UP001570511">
    <property type="component" value="Unassembled WGS sequence"/>
</dbReference>
<feature type="region of interest" description="Disordered" evidence="2">
    <location>
        <begin position="1"/>
        <end position="28"/>
    </location>
</feature>
<feature type="region of interest" description="Disordered" evidence="2">
    <location>
        <begin position="557"/>
        <end position="593"/>
    </location>
</feature>
<keyword evidence="3" id="KW-0472">Membrane</keyword>
<protein>
    <recommendedName>
        <fullName evidence="6">DUF4129 domain-containing protein</fullName>
    </recommendedName>
</protein>
<feature type="region of interest" description="Disordered" evidence="2">
    <location>
        <begin position="77"/>
        <end position="99"/>
    </location>
</feature>
<feature type="compositionally biased region" description="Gly residues" evidence="2">
    <location>
        <begin position="495"/>
        <end position="505"/>
    </location>
</feature>
<proteinExistence type="predicted"/>
<gene>
    <name evidence="4" type="ORF">OS889_12095</name>
</gene>
<evidence type="ECO:0000256" key="2">
    <source>
        <dbReference type="SAM" id="MobiDB-lite"/>
    </source>
</evidence>
<keyword evidence="1" id="KW-0175">Coiled coil</keyword>
<comment type="caution">
    <text evidence="4">The sequence shown here is derived from an EMBL/GenBank/DDBJ whole genome shotgun (WGS) entry which is preliminary data.</text>
</comment>
<evidence type="ECO:0000256" key="1">
    <source>
        <dbReference type="SAM" id="Coils"/>
    </source>
</evidence>
<feature type="region of interest" description="Disordered" evidence="2">
    <location>
        <begin position="479"/>
        <end position="505"/>
    </location>
</feature>
<dbReference type="AlphaFoldDB" id="A0ABD5MCV9"/>
<feature type="compositionally biased region" description="Basic and acidic residues" evidence="2">
    <location>
        <begin position="78"/>
        <end position="89"/>
    </location>
</feature>
<organism evidence="4 5">
    <name type="scientific">Halobellus rubicundus</name>
    <dbReference type="NCBI Taxonomy" id="2996466"/>
    <lineage>
        <taxon>Archaea</taxon>
        <taxon>Methanobacteriati</taxon>
        <taxon>Methanobacteriota</taxon>
        <taxon>Stenosarchaea group</taxon>
        <taxon>Halobacteria</taxon>
        <taxon>Halobacteriales</taxon>
        <taxon>Haloferacaceae</taxon>
        <taxon>Halobellus</taxon>
    </lineage>
</organism>
<evidence type="ECO:0000313" key="4">
    <source>
        <dbReference type="EMBL" id="MFA1611745.1"/>
    </source>
</evidence>
<dbReference type="InterPro" id="IPR013783">
    <property type="entry name" value="Ig-like_fold"/>
</dbReference>
<keyword evidence="3" id="KW-0812">Transmembrane</keyword>
<dbReference type="EMBL" id="JBGNYA010000001">
    <property type="protein sequence ID" value="MFA1611745.1"/>
    <property type="molecule type" value="Genomic_DNA"/>
</dbReference>
<dbReference type="RefSeq" id="WP_372390113.1">
    <property type="nucleotide sequence ID" value="NZ_JBGNYA010000001.1"/>
</dbReference>
<evidence type="ECO:0008006" key="6">
    <source>
        <dbReference type="Google" id="ProtNLM"/>
    </source>
</evidence>
<feature type="compositionally biased region" description="Polar residues" evidence="2">
    <location>
        <begin position="1"/>
        <end position="17"/>
    </location>
</feature>